<dbReference type="InterPro" id="IPR019494">
    <property type="entry name" value="FIST_C"/>
</dbReference>
<keyword evidence="9" id="KW-1185">Reference proteome</keyword>
<accession>A0ABU0YNH5</accession>
<evidence type="ECO:0000313" key="9">
    <source>
        <dbReference type="Proteomes" id="UP001230156"/>
    </source>
</evidence>
<feature type="domain" description="FIST" evidence="6">
    <location>
        <begin position="44"/>
        <end position="233"/>
    </location>
</feature>
<sequence length="387" mass="40629">MTAPFRVAHAGAAEDDVAGGHWSALTRRCLAALAESGPAPTGDAGLGFVYVTDRLGGHLSEVVDHLRLTTGLRHWVGTVGIGILGNDGKVAAEYFDAPAMTVMIADLPANAFRLFEQQEVGTGAFTKQHGSWIESHGAQLGLVHGDPRSPRLPAILESLAASSGLYLVGGLASSRGPYALAADHVAAGGVSGAIFAGAVDVATGLSQGCSPIGPVHAITECDNNIVMTIDDRPALDVFKEEIGEILSRDLNRAAGYIFAALPVKASDTGDYLVRNLVGIDPNKGWIAIGDLVAKGDSILFTRRDKPSAETDLDRMLSRLKQRIGKPIRGGIYVSCLSRGPNLFGPDAVETRRITAALGDFPLVGFFANGEISHDRLYAHTGVLTLFT</sequence>
<evidence type="ECO:0000259" key="7">
    <source>
        <dbReference type="SMART" id="SM01204"/>
    </source>
</evidence>
<dbReference type="Proteomes" id="UP001230156">
    <property type="component" value="Unassembled WGS sequence"/>
</dbReference>
<dbReference type="EMBL" id="JAUYVI010000005">
    <property type="protein sequence ID" value="MDQ7249265.1"/>
    <property type="molecule type" value="Genomic_DNA"/>
</dbReference>
<name>A0ABU0YNH5_9PROT</name>
<evidence type="ECO:0000256" key="4">
    <source>
        <dbReference type="ARBA" id="ARBA00022989"/>
    </source>
</evidence>
<dbReference type="SMART" id="SM00897">
    <property type="entry name" value="FIST"/>
    <property type="match status" value="1"/>
</dbReference>
<feature type="domain" description="FIST C-domain" evidence="7">
    <location>
        <begin position="234"/>
        <end position="374"/>
    </location>
</feature>
<protein>
    <submittedName>
        <fullName evidence="8">FIST N-terminal domain-containing protein</fullName>
    </submittedName>
</protein>
<proteinExistence type="predicted"/>
<keyword evidence="2" id="KW-1003">Cell membrane</keyword>
<keyword evidence="3" id="KW-0812">Transmembrane</keyword>
<reference evidence="9" key="1">
    <citation type="submission" date="2023-08" db="EMBL/GenBank/DDBJ databases">
        <title>Rhodospirillaceae gen. nov., a novel taxon isolated from the Yangtze River Yuezi River estuary sludge.</title>
        <authorList>
            <person name="Ruan L."/>
        </authorList>
    </citation>
    <scope>NUCLEOTIDE SEQUENCE [LARGE SCALE GENOMIC DNA]</scope>
    <source>
        <strain evidence="9">R-7</strain>
    </source>
</reference>
<evidence type="ECO:0000259" key="6">
    <source>
        <dbReference type="SMART" id="SM00897"/>
    </source>
</evidence>
<evidence type="ECO:0000313" key="8">
    <source>
        <dbReference type="EMBL" id="MDQ7249265.1"/>
    </source>
</evidence>
<comment type="caution">
    <text evidence="8">The sequence shown here is derived from an EMBL/GenBank/DDBJ whole genome shotgun (WGS) entry which is preliminary data.</text>
</comment>
<dbReference type="PIRSF" id="PIRSF018953">
    <property type="entry name" value="UCP018953"/>
    <property type="match status" value="1"/>
</dbReference>
<dbReference type="InterPro" id="IPR016741">
    <property type="entry name" value="UCP018953"/>
</dbReference>
<dbReference type="SMART" id="SM01204">
    <property type="entry name" value="FIST_C"/>
    <property type="match status" value="1"/>
</dbReference>
<evidence type="ECO:0000256" key="2">
    <source>
        <dbReference type="ARBA" id="ARBA00022475"/>
    </source>
</evidence>
<dbReference type="RefSeq" id="WP_379957072.1">
    <property type="nucleotide sequence ID" value="NZ_JAUYVI010000005.1"/>
</dbReference>
<evidence type="ECO:0000256" key="3">
    <source>
        <dbReference type="ARBA" id="ARBA00022692"/>
    </source>
</evidence>
<dbReference type="PANTHER" id="PTHR14939:SF5">
    <property type="entry name" value="F-BOX ONLY PROTEIN 22"/>
    <property type="match status" value="1"/>
</dbReference>
<keyword evidence="5" id="KW-0472">Membrane</keyword>
<dbReference type="InterPro" id="IPR013702">
    <property type="entry name" value="FIST_domain_N"/>
</dbReference>
<evidence type="ECO:0000256" key="1">
    <source>
        <dbReference type="ARBA" id="ARBA00004651"/>
    </source>
</evidence>
<dbReference type="Pfam" id="PF08495">
    <property type="entry name" value="FIST"/>
    <property type="match status" value="1"/>
</dbReference>
<evidence type="ECO:0000256" key="5">
    <source>
        <dbReference type="ARBA" id="ARBA00023136"/>
    </source>
</evidence>
<comment type="subcellular location">
    <subcellularLocation>
        <location evidence="1">Cell membrane</location>
        <topology evidence="1">Multi-pass membrane protein</topology>
    </subcellularLocation>
</comment>
<organism evidence="8 9">
    <name type="scientific">Dongia sedimenti</name>
    <dbReference type="NCBI Taxonomy" id="3064282"/>
    <lineage>
        <taxon>Bacteria</taxon>
        <taxon>Pseudomonadati</taxon>
        <taxon>Pseudomonadota</taxon>
        <taxon>Alphaproteobacteria</taxon>
        <taxon>Rhodospirillales</taxon>
        <taxon>Dongiaceae</taxon>
        <taxon>Dongia</taxon>
    </lineage>
</organism>
<dbReference type="Pfam" id="PF10442">
    <property type="entry name" value="FIST_C"/>
    <property type="match status" value="1"/>
</dbReference>
<keyword evidence="4" id="KW-1133">Transmembrane helix</keyword>
<gene>
    <name evidence="8" type="ORF">Q8A70_16375</name>
</gene>
<dbReference type="PANTHER" id="PTHR14939">
    <property type="entry name" value="F-BOX ONLY PROTEIN 22"/>
    <property type="match status" value="1"/>
</dbReference>